<dbReference type="InterPro" id="IPR036291">
    <property type="entry name" value="NAD(P)-bd_dom_sf"/>
</dbReference>
<keyword evidence="9" id="KW-0119">Carbohydrate metabolism</keyword>
<evidence type="ECO:0000313" key="13">
    <source>
        <dbReference type="EMBL" id="BBO66712.1"/>
    </source>
</evidence>
<keyword evidence="14" id="KW-1185">Reference proteome</keyword>
<dbReference type="PANTHER" id="PTHR43725:SF53">
    <property type="entry name" value="UDP-ARABINOSE 4-EPIMERASE 1"/>
    <property type="match status" value="1"/>
</dbReference>
<dbReference type="GO" id="GO:0006012">
    <property type="term" value="P:galactose metabolic process"/>
    <property type="evidence" value="ECO:0007669"/>
    <property type="project" value="UniProtKB-UniPathway"/>
</dbReference>
<dbReference type="PRINTS" id="PR01713">
    <property type="entry name" value="NUCEPIMERASE"/>
</dbReference>
<dbReference type="Pfam" id="PF01370">
    <property type="entry name" value="Epimerase"/>
    <property type="match status" value="1"/>
</dbReference>
<gene>
    <name evidence="13" type="ORF">DSCA_06420</name>
</gene>
<name>A0A5K7YBD7_9BACT</name>
<evidence type="ECO:0000313" key="14">
    <source>
        <dbReference type="Proteomes" id="UP000427906"/>
    </source>
</evidence>
<comment type="catalytic activity">
    <reaction evidence="1">
        <text>UDP-alpha-D-glucose = UDP-alpha-D-galactose</text>
        <dbReference type="Rhea" id="RHEA:22168"/>
        <dbReference type="ChEBI" id="CHEBI:58885"/>
        <dbReference type="ChEBI" id="CHEBI:66914"/>
        <dbReference type="EC" id="5.1.3.2"/>
    </reaction>
</comment>
<evidence type="ECO:0000256" key="2">
    <source>
        <dbReference type="ARBA" id="ARBA00001911"/>
    </source>
</evidence>
<evidence type="ECO:0000256" key="1">
    <source>
        <dbReference type="ARBA" id="ARBA00000083"/>
    </source>
</evidence>
<dbReference type="EC" id="5.1.3.2" evidence="5"/>
<accession>A0A5K7YBD7</accession>
<dbReference type="Gene3D" id="3.40.50.720">
    <property type="entry name" value="NAD(P)-binding Rossmann-like Domain"/>
    <property type="match status" value="1"/>
</dbReference>
<comment type="pathway">
    <text evidence="3">Carbohydrate metabolism; galactose metabolism.</text>
</comment>
<sequence length="266" mass="29502">MHFAAYAYVGESCHTPLAYYNTNLVGSISLLSAIAEAGVTRIVFSSTCATYGEPPADLIPISETCEQRPINPYGRSKLAFEQVLKDLAESDEAPHGFCFAILRYFNIAGADPRGRVGEDHQPETHLIPRCLQAALDDHQVITIFGTDYPTDDGTCIRDYVHVDDLVDAHVKVLESLKPGDGKIFNIGTGRGYSVLDVIRACKKITGVNFRTNNGIRRKGDPPVLYADPTCIQKEMGWRSKYTGIETMIADAWKWMLKNPHGYKEDD</sequence>
<dbReference type="NCBIfam" id="TIGR01179">
    <property type="entry name" value="galE"/>
    <property type="match status" value="1"/>
</dbReference>
<dbReference type="InterPro" id="IPR001509">
    <property type="entry name" value="Epimerase_deHydtase"/>
</dbReference>
<proteinExistence type="inferred from homology"/>
<evidence type="ECO:0000256" key="9">
    <source>
        <dbReference type="ARBA" id="ARBA00023277"/>
    </source>
</evidence>
<dbReference type="KEGG" id="dalk:DSCA_06420"/>
<keyword evidence="8" id="KW-0413">Isomerase</keyword>
<keyword evidence="7" id="KW-0520">NAD</keyword>
<evidence type="ECO:0000256" key="5">
    <source>
        <dbReference type="ARBA" id="ARBA00013189"/>
    </source>
</evidence>
<dbReference type="PANTHER" id="PTHR43725">
    <property type="entry name" value="UDP-GLUCOSE 4-EPIMERASE"/>
    <property type="match status" value="1"/>
</dbReference>
<evidence type="ECO:0000256" key="6">
    <source>
        <dbReference type="ARBA" id="ARBA00018569"/>
    </source>
</evidence>
<dbReference type="GO" id="GO:0003978">
    <property type="term" value="F:UDP-glucose 4-epimerase activity"/>
    <property type="evidence" value="ECO:0007669"/>
    <property type="project" value="UniProtKB-EC"/>
</dbReference>
<evidence type="ECO:0000256" key="8">
    <source>
        <dbReference type="ARBA" id="ARBA00023235"/>
    </source>
</evidence>
<dbReference type="Proteomes" id="UP000427906">
    <property type="component" value="Chromosome"/>
</dbReference>
<protein>
    <recommendedName>
        <fullName evidence="6">UDP-glucose 4-epimerase</fullName>
        <ecNumber evidence="5">5.1.3.2</ecNumber>
    </recommendedName>
    <alternativeName>
        <fullName evidence="11">Galactowaldenase</fullName>
    </alternativeName>
    <alternativeName>
        <fullName evidence="10">UDP-galactose 4-epimerase</fullName>
    </alternativeName>
</protein>
<dbReference type="InterPro" id="IPR005886">
    <property type="entry name" value="UDP_G4E"/>
</dbReference>
<evidence type="ECO:0000256" key="11">
    <source>
        <dbReference type="ARBA" id="ARBA00033067"/>
    </source>
</evidence>
<comment type="similarity">
    <text evidence="4">Belongs to the NAD(P)-dependent epimerase/dehydratase family.</text>
</comment>
<dbReference type="SUPFAM" id="SSF51735">
    <property type="entry name" value="NAD(P)-binding Rossmann-fold domains"/>
    <property type="match status" value="1"/>
</dbReference>
<evidence type="ECO:0000256" key="4">
    <source>
        <dbReference type="ARBA" id="ARBA00007637"/>
    </source>
</evidence>
<evidence type="ECO:0000256" key="3">
    <source>
        <dbReference type="ARBA" id="ARBA00004947"/>
    </source>
</evidence>
<evidence type="ECO:0000259" key="12">
    <source>
        <dbReference type="Pfam" id="PF01370"/>
    </source>
</evidence>
<organism evidence="13 14">
    <name type="scientific">Desulfosarcina alkanivorans</name>
    <dbReference type="NCBI Taxonomy" id="571177"/>
    <lineage>
        <taxon>Bacteria</taxon>
        <taxon>Pseudomonadati</taxon>
        <taxon>Thermodesulfobacteriota</taxon>
        <taxon>Desulfobacteria</taxon>
        <taxon>Desulfobacterales</taxon>
        <taxon>Desulfosarcinaceae</taxon>
        <taxon>Desulfosarcina</taxon>
    </lineage>
</organism>
<evidence type="ECO:0000256" key="10">
    <source>
        <dbReference type="ARBA" id="ARBA00031367"/>
    </source>
</evidence>
<feature type="domain" description="NAD-dependent epimerase/dehydratase" evidence="12">
    <location>
        <begin position="1"/>
        <end position="187"/>
    </location>
</feature>
<dbReference type="UniPathway" id="UPA00214"/>
<dbReference type="EMBL" id="AP021874">
    <property type="protein sequence ID" value="BBO66712.1"/>
    <property type="molecule type" value="Genomic_DNA"/>
</dbReference>
<comment type="cofactor">
    <cofactor evidence="2">
        <name>NAD(+)</name>
        <dbReference type="ChEBI" id="CHEBI:57540"/>
    </cofactor>
</comment>
<reference evidence="13 14" key="1">
    <citation type="submission" date="2019-11" db="EMBL/GenBank/DDBJ databases">
        <title>Comparative genomics of hydrocarbon-degrading Desulfosarcina strains.</title>
        <authorList>
            <person name="Watanabe M."/>
            <person name="Kojima H."/>
            <person name="Fukui M."/>
        </authorList>
    </citation>
    <scope>NUCLEOTIDE SEQUENCE [LARGE SCALE GENOMIC DNA]</scope>
    <source>
        <strain evidence="13 14">PL12</strain>
    </source>
</reference>
<evidence type="ECO:0000256" key="7">
    <source>
        <dbReference type="ARBA" id="ARBA00023027"/>
    </source>
</evidence>
<dbReference type="Gene3D" id="3.90.25.10">
    <property type="entry name" value="UDP-galactose 4-epimerase, domain 1"/>
    <property type="match status" value="1"/>
</dbReference>
<dbReference type="AlphaFoldDB" id="A0A5K7YBD7"/>